<feature type="transmembrane region" description="Helical" evidence="6">
    <location>
        <begin position="262"/>
        <end position="281"/>
    </location>
</feature>
<feature type="transmembrane region" description="Helical" evidence="6">
    <location>
        <begin position="301"/>
        <end position="317"/>
    </location>
</feature>
<dbReference type="Proteomes" id="UP000054805">
    <property type="component" value="Unassembled WGS sequence"/>
</dbReference>
<dbReference type="InterPro" id="IPR019426">
    <property type="entry name" value="7TM_GPCR_serpentine_rcpt_Srv"/>
</dbReference>
<feature type="transmembrane region" description="Helical" evidence="6">
    <location>
        <begin position="138"/>
        <end position="158"/>
    </location>
</feature>
<evidence type="ECO:0000256" key="5">
    <source>
        <dbReference type="ARBA" id="ARBA00023136"/>
    </source>
</evidence>
<evidence type="ECO:0000256" key="4">
    <source>
        <dbReference type="ARBA" id="ARBA00022989"/>
    </source>
</evidence>
<dbReference type="PANTHER" id="PTHR22750">
    <property type="entry name" value="G-PROTEIN COUPLED RECEPTOR"/>
    <property type="match status" value="1"/>
</dbReference>
<evidence type="ECO:0000256" key="2">
    <source>
        <dbReference type="ARBA" id="ARBA00022475"/>
    </source>
</evidence>
<dbReference type="EMBL" id="JYDS01000257">
    <property type="protein sequence ID" value="KRZ19984.1"/>
    <property type="molecule type" value="Genomic_DNA"/>
</dbReference>
<evidence type="ECO:0000256" key="6">
    <source>
        <dbReference type="SAM" id="Phobius"/>
    </source>
</evidence>
<feature type="transmembrane region" description="Helical" evidence="6">
    <location>
        <begin position="218"/>
        <end position="241"/>
    </location>
</feature>
<comment type="caution">
    <text evidence="7">The sequence shown here is derived from an EMBL/GenBank/DDBJ whole genome shotgun (WGS) entry which is preliminary data.</text>
</comment>
<dbReference type="PROSITE" id="PS00237">
    <property type="entry name" value="G_PROTEIN_RECEP_F1_1"/>
    <property type="match status" value="1"/>
</dbReference>
<keyword evidence="4 6" id="KW-1133">Transmembrane helix</keyword>
<dbReference type="AlphaFoldDB" id="A0A0V1IBS3"/>
<accession>A0A0V1IBS3</accession>
<dbReference type="SUPFAM" id="SSF81321">
    <property type="entry name" value="Family A G protein-coupled receptor-like"/>
    <property type="match status" value="1"/>
</dbReference>
<dbReference type="EMBL" id="JYDV01000018">
    <property type="protein sequence ID" value="KRZ41778.1"/>
    <property type="molecule type" value="Genomic_DNA"/>
</dbReference>
<dbReference type="Gene3D" id="1.20.1070.10">
    <property type="entry name" value="Rhodopsin 7-helix transmembrane proteins"/>
    <property type="match status" value="1"/>
</dbReference>
<evidence type="ECO:0000313" key="8">
    <source>
        <dbReference type="EMBL" id="KRZ41778.1"/>
    </source>
</evidence>
<gene>
    <name evidence="7" type="ORF">T4B_9297</name>
    <name evidence="8" type="ORF">T4C_7339</name>
</gene>
<evidence type="ECO:0000313" key="10">
    <source>
        <dbReference type="Proteomes" id="UP000054826"/>
    </source>
</evidence>
<keyword evidence="9" id="KW-1185">Reference proteome</keyword>
<feature type="transmembrane region" description="Helical" evidence="6">
    <location>
        <begin position="49"/>
        <end position="70"/>
    </location>
</feature>
<comment type="subcellular location">
    <subcellularLocation>
        <location evidence="1">Cell membrane</location>
        <topology evidence="1">Multi-pass membrane protein</topology>
    </subcellularLocation>
</comment>
<evidence type="ECO:0000256" key="3">
    <source>
        <dbReference type="ARBA" id="ARBA00022692"/>
    </source>
</evidence>
<dbReference type="Proteomes" id="UP000054826">
    <property type="component" value="Unassembled WGS sequence"/>
</dbReference>
<dbReference type="CDD" id="cd00637">
    <property type="entry name" value="7tm_classA_rhodopsin-like"/>
    <property type="match status" value="1"/>
</dbReference>
<name>A0A0V1IBS3_TRIPS</name>
<feature type="transmembrane region" description="Helical" evidence="6">
    <location>
        <begin position="82"/>
        <end position="102"/>
    </location>
</feature>
<dbReference type="InterPro" id="IPR000276">
    <property type="entry name" value="GPCR_Rhodpsn"/>
</dbReference>
<organism evidence="7 9">
    <name type="scientific">Trichinella pseudospiralis</name>
    <name type="common">Parasitic roundworm</name>
    <dbReference type="NCBI Taxonomy" id="6337"/>
    <lineage>
        <taxon>Eukaryota</taxon>
        <taxon>Metazoa</taxon>
        <taxon>Ecdysozoa</taxon>
        <taxon>Nematoda</taxon>
        <taxon>Enoplea</taxon>
        <taxon>Dorylaimia</taxon>
        <taxon>Trichinellida</taxon>
        <taxon>Trichinellidae</taxon>
        <taxon>Trichinella</taxon>
    </lineage>
</organism>
<sequence>MILKNKNKIDVLPYYNAADNIENIGEPYIATAAAGENIAADGYEYMLSAIPFIIASVFICVISGLSLIALKSCKNKRKQDNFISGLATSCLMLGIGHCIMWTRKIVMKHKSTTVIPRRQCMLESAHHFFNKIGEYSSAGFILLLSVDRCIAILLPALYQQFTVNNCRQLVIINFAFSTLIYLITLLMPIYLSDIDELISAHCLYSEIFTPRGRKLNSILILCMHYASVLLFIVAASAMRYIQRRQQQLQNTIRQLQWKLEKRLINVVFILLLSTIVTSVLPMTIARVESWNFKSLKDIAEYLFPVLLSLEIAIYCIVNKRIRMSVLQLFNGEMRRITMVRKVFTRSNAPPPAVDTTMATVDHQLA</sequence>
<evidence type="ECO:0008006" key="11">
    <source>
        <dbReference type="Google" id="ProtNLM"/>
    </source>
</evidence>
<dbReference type="GO" id="GO:0005886">
    <property type="term" value="C:plasma membrane"/>
    <property type="evidence" value="ECO:0007669"/>
    <property type="project" value="UniProtKB-SubCell"/>
</dbReference>
<proteinExistence type="predicted"/>
<feature type="transmembrane region" description="Helical" evidence="6">
    <location>
        <begin position="170"/>
        <end position="191"/>
    </location>
</feature>
<evidence type="ECO:0000256" key="1">
    <source>
        <dbReference type="ARBA" id="ARBA00004651"/>
    </source>
</evidence>
<dbReference type="Pfam" id="PF10323">
    <property type="entry name" value="7TM_GPCR_Srv"/>
    <property type="match status" value="1"/>
</dbReference>
<reference evidence="9 10" key="1">
    <citation type="submission" date="2015-01" db="EMBL/GenBank/DDBJ databases">
        <title>Evolution of Trichinella species and genotypes.</title>
        <authorList>
            <person name="Korhonen P.K."/>
            <person name="Edoardo P."/>
            <person name="Giuseppe L.R."/>
            <person name="Gasser R.B."/>
        </authorList>
    </citation>
    <scope>NUCLEOTIDE SEQUENCE [LARGE SCALE GENOMIC DNA]</scope>
    <source>
        <strain evidence="8">ISS176</strain>
        <strain evidence="7">ISS588</strain>
    </source>
</reference>
<protein>
    <recommendedName>
        <fullName evidence="11">G-protein coupled receptors family 1 profile domain-containing protein</fullName>
    </recommendedName>
</protein>
<evidence type="ECO:0000313" key="9">
    <source>
        <dbReference type="Proteomes" id="UP000054805"/>
    </source>
</evidence>
<dbReference type="GO" id="GO:0004930">
    <property type="term" value="F:G protein-coupled receptor activity"/>
    <property type="evidence" value="ECO:0007669"/>
    <property type="project" value="InterPro"/>
</dbReference>
<keyword evidence="3 6" id="KW-0812">Transmembrane</keyword>
<keyword evidence="2" id="KW-1003">Cell membrane</keyword>
<keyword evidence="5 6" id="KW-0472">Membrane</keyword>
<evidence type="ECO:0000313" key="7">
    <source>
        <dbReference type="EMBL" id="KRZ19984.1"/>
    </source>
</evidence>